<dbReference type="EC" id="4.6.1.16" evidence="6"/>
<dbReference type="PIRSF" id="PIRSF005285">
    <property type="entry name" value="tRNA_splic_archaea"/>
    <property type="match status" value="1"/>
</dbReference>
<dbReference type="PANTHER" id="PTHR21227:SF0">
    <property type="entry name" value="TRNA-SPLICING ENDONUCLEASE SUBUNIT SEN2"/>
    <property type="match status" value="1"/>
</dbReference>
<dbReference type="Pfam" id="PF01974">
    <property type="entry name" value="tRNA_int_endo"/>
    <property type="match status" value="1"/>
</dbReference>
<gene>
    <name evidence="6" type="primary">endA</name>
    <name evidence="6" type="ORF">ENM11_01070</name>
</gene>
<evidence type="ECO:0000313" key="6">
    <source>
        <dbReference type="EMBL" id="HHK67734.1"/>
    </source>
</evidence>
<comment type="caution">
    <text evidence="6">The sequence shown here is derived from an EMBL/GenBank/DDBJ whole genome shotgun (WGS) entry which is preliminary data.</text>
</comment>
<name>A0A7C5QIH4_CALS0</name>
<evidence type="ECO:0000256" key="2">
    <source>
        <dbReference type="ARBA" id="ARBA00023239"/>
    </source>
</evidence>
<dbReference type="InterPro" id="IPR006677">
    <property type="entry name" value="tRNA_intron_Endonuc_cat-like"/>
</dbReference>
<dbReference type="InterPro" id="IPR006676">
    <property type="entry name" value="tRNA_splic"/>
</dbReference>
<feature type="domain" description="tRNA intron endonuclease N-terminal" evidence="5">
    <location>
        <begin position="6"/>
        <end position="79"/>
    </location>
</feature>
<dbReference type="CDD" id="cd22363">
    <property type="entry name" value="tRNA-intron_lyase_C"/>
    <property type="match status" value="1"/>
</dbReference>
<dbReference type="GO" id="GO:0003676">
    <property type="term" value="F:nucleic acid binding"/>
    <property type="evidence" value="ECO:0007669"/>
    <property type="project" value="InterPro"/>
</dbReference>
<keyword evidence="2 6" id="KW-0456">Lyase</keyword>
<evidence type="ECO:0000256" key="3">
    <source>
        <dbReference type="ARBA" id="ARBA00024798"/>
    </source>
</evidence>
<dbReference type="GO" id="GO:0000213">
    <property type="term" value="F:tRNA-intron lyase activity"/>
    <property type="evidence" value="ECO:0007669"/>
    <property type="project" value="UniProtKB-EC"/>
</dbReference>
<dbReference type="Gene3D" id="3.40.1170.20">
    <property type="entry name" value="tRNA intron endonuclease, N-terminal domain"/>
    <property type="match status" value="1"/>
</dbReference>
<dbReference type="InterPro" id="IPR006678">
    <property type="entry name" value="tRNA_intron_Endonuc_N"/>
</dbReference>
<dbReference type="GO" id="GO:0006388">
    <property type="term" value="P:tRNA splicing, via endonucleolytic cleavage and ligation"/>
    <property type="evidence" value="ECO:0007669"/>
    <property type="project" value="InterPro"/>
</dbReference>
<reference evidence="6" key="1">
    <citation type="journal article" date="2020" name="mSystems">
        <title>Genome- and Community-Level Interaction Insights into Carbon Utilization and Element Cycling Functions of Hydrothermarchaeota in Hydrothermal Sediment.</title>
        <authorList>
            <person name="Zhou Z."/>
            <person name="Liu Y."/>
            <person name="Xu W."/>
            <person name="Pan J."/>
            <person name="Luo Z.H."/>
            <person name="Li M."/>
        </authorList>
    </citation>
    <scope>NUCLEOTIDE SEQUENCE [LARGE SCALE GENOMIC DNA]</scope>
    <source>
        <strain evidence="6">SpSt-1056</strain>
    </source>
</reference>
<keyword evidence="1" id="KW-0819">tRNA processing</keyword>
<comment type="function">
    <text evidence="3">Endonuclease that removes tRNA introns. Cleaves pre-tRNA at the 5'- and 3'-splice sites to release the intron. The products are an intron and two tRNA half-molecules bearing 2',3' cyclic phosphate and 5'-OH termini. Recognizes a pseudosymmetric substrate in which 2 bulged loops of 3 bases are separated by a stem of 4 bp.</text>
</comment>
<dbReference type="InterPro" id="IPR016442">
    <property type="entry name" value="tRNA_splic_arch_short"/>
</dbReference>
<dbReference type="AlphaFoldDB" id="A0A7C5QIH4"/>
<dbReference type="NCBIfam" id="TIGR00324">
    <property type="entry name" value="endA"/>
    <property type="match status" value="1"/>
</dbReference>
<dbReference type="EMBL" id="DRWN01000012">
    <property type="protein sequence ID" value="HHK67734.1"/>
    <property type="molecule type" value="Genomic_DNA"/>
</dbReference>
<protein>
    <submittedName>
        <fullName evidence="6">tRNA-intron lyase</fullName>
        <ecNumber evidence="6">4.6.1.16</ecNumber>
    </submittedName>
</protein>
<dbReference type="SUPFAM" id="SSF55267">
    <property type="entry name" value="tRNA-intron endonuclease N-terminal domain-like"/>
    <property type="match status" value="1"/>
</dbReference>
<evidence type="ECO:0000256" key="1">
    <source>
        <dbReference type="ARBA" id="ARBA00022694"/>
    </source>
</evidence>
<sequence>MKALANGELLKDSVIVWDVNEARELYRKGFYGKPLGIPKPKDVSFKSPLVLDLLEALYLQRKGSLKVFSTGKELTFEQLEKHASDQDEKLLEKYLVYNDLRDRGFIVLPGIKFGSDFAAYRHGPGIDHAPFIIQVKNRTGSISALEIIRAGRLATSVKKHFTIAVPSEDKVAYVMFEWWKA</sequence>
<organism evidence="6">
    <name type="scientific">Caldiarchaeum subterraneum</name>
    <dbReference type="NCBI Taxonomy" id="311458"/>
    <lineage>
        <taxon>Archaea</taxon>
        <taxon>Nitrososphaerota</taxon>
        <taxon>Candidatus Caldarchaeales</taxon>
        <taxon>Candidatus Caldarchaeaceae</taxon>
        <taxon>Candidatus Caldarchaeum</taxon>
    </lineage>
</organism>
<dbReference type="GO" id="GO:0005737">
    <property type="term" value="C:cytoplasm"/>
    <property type="evidence" value="ECO:0007669"/>
    <property type="project" value="TreeGrafter"/>
</dbReference>
<dbReference type="Pfam" id="PF02778">
    <property type="entry name" value="tRNA_int_endo_N"/>
    <property type="match status" value="1"/>
</dbReference>
<dbReference type="InterPro" id="IPR036167">
    <property type="entry name" value="tRNA_intron_Endo_cat-like_sf"/>
</dbReference>
<dbReference type="Gene3D" id="3.40.1350.10">
    <property type="match status" value="1"/>
</dbReference>
<dbReference type="SUPFAM" id="SSF53032">
    <property type="entry name" value="tRNA-intron endonuclease catalytic domain-like"/>
    <property type="match status" value="1"/>
</dbReference>
<feature type="domain" description="tRNA intron endonuclease catalytic" evidence="4">
    <location>
        <begin position="91"/>
        <end position="173"/>
    </location>
</feature>
<dbReference type="InterPro" id="IPR011856">
    <property type="entry name" value="tRNA_endonuc-like_dom_sf"/>
</dbReference>
<dbReference type="InterPro" id="IPR036740">
    <property type="entry name" value="tRNA_intron_Endonuc_N_sf"/>
</dbReference>
<dbReference type="PANTHER" id="PTHR21227">
    <property type="entry name" value="TRNA-SPLICING ENDONUCLEASE SUBUNIT SEN2"/>
    <property type="match status" value="1"/>
</dbReference>
<evidence type="ECO:0000259" key="5">
    <source>
        <dbReference type="Pfam" id="PF02778"/>
    </source>
</evidence>
<dbReference type="FunFam" id="3.40.1350.10:FF:000006">
    <property type="entry name" value="tRNA-splicing endonuclease"/>
    <property type="match status" value="1"/>
</dbReference>
<proteinExistence type="predicted"/>
<accession>A0A7C5QIH4</accession>
<evidence type="ECO:0000259" key="4">
    <source>
        <dbReference type="Pfam" id="PF01974"/>
    </source>
</evidence>